<evidence type="ECO:0000313" key="3">
    <source>
        <dbReference type="EMBL" id="MFC6283255.1"/>
    </source>
</evidence>
<dbReference type="Pfam" id="PF13466">
    <property type="entry name" value="STAS_2"/>
    <property type="match status" value="1"/>
</dbReference>
<feature type="region of interest" description="Disordered" evidence="1">
    <location>
        <begin position="72"/>
        <end position="97"/>
    </location>
</feature>
<dbReference type="Proteomes" id="UP001596270">
    <property type="component" value="Unassembled WGS sequence"/>
</dbReference>
<name>A0ABW1U199_9BURK</name>
<keyword evidence="4" id="KW-1185">Reference proteome</keyword>
<evidence type="ECO:0000256" key="1">
    <source>
        <dbReference type="SAM" id="MobiDB-lite"/>
    </source>
</evidence>
<feature type="region of interest" description="Disordered" evidence="1">
    <location>
        <begin position="116"/>
        <end position="192"/>
    </location>
</feature>
<sequence>MSKEDTSSGLLSKVVKFVRNPATSWSDLDTKETDRDEALSKQLLKEMIERKRRNDFVRKREFDMLRKMRKREALVGQDPTARPSFFQSSMPSKPDDRANTLKKIDEIEAQMSMQWWKTKQGTSSTDSVSSSSYAPSSRTPVSGGQPPVSTHVPLPAGYASTEPVGLSHAGDGAARKPASPPPSTTPAPQHRPMVANAPVQAARIGGLSGVGVNSDDSASSSFTPSRLMAVDVAEVAHDAELEEASIRFANGDDAGAEAGLLEMLAPGGSRTRHPETWMALFDLYRATAQQDKFETAAIQFVQIFDRSAPQWFSMPEMVHQLATLESKAAGNGPAADWICPSVVGIQTIAALKAALAKAPMPWRLDWSNLKTIDATAVDPLYKVFGSWSAQPVQLRFMGDAQLQQVLQKAAPSGQKDTGQEWWQLRMEVLRVTHRPDEFELAALDFCVTYEVSPPAWESARCEYKPLDQDGGAVTGHTFIGDVYRDSTHSGLSVLDGDTHMDGMNSQMGGFVSVELSGQVQGDAIAVLDQLEARVAGAEVMTIACAKLIRVDFSAAGTLLNWVSARQGENRAVQFSDVNRLVAAFFNVIGITEHARVVTRID</sequence>
<evidence type="ECO:0000313" key="4">
    <source>
        <dbReference type="Proteomes" id="UP001596270"/>
    </source>
</evidence>
<feature type="compositionally biased region" description="Low complexity" evidence="1">
    <location>
        <begin position="123"/>
        <end position="142"/>
    </location>
</feature>
<reference evidence="4" key="1">
    <citation type="journal article" date="2019" name="Int. J. Syst. Evol. Microbiol.">
        <title>The Global Catalogue of Microorganisms (GCM) 10K type strain sequencing project: providing services to taxonomists for standard genome sequencing and annotation.</title>
        <authorList>
            <consortium name="The Broad Institute Genomics Platform"/>
            <consortium name="The Broad Institute Genome Sequencing Center for Infectious Disease"/>
            <person name="Wu L."/>
            <person name="Ma J."/>
        </authorList>
    </citation>
    <scope>NUCLEOTIDE SEQUENCE [LARGE SCALE GENOMIC DNA]</scope>
    <source>
        <strain evidence="4">CCUG 39402</strain>
    </source>
</reference>
<organism evidence="3 4">
    <name type="scientific">Polaromonas aquatica</name>
    <dbReference type="NCBI Taxonomy" id="332657"/>
    <lineage>
        <taxon>Bacteria</taxon>
        <taxon>Pseudomonadati</taxon>
        <taxon>Pseudomonadota</taxon>
        <taxon>Betaproteobacteria</taxon>
        <taxon>Burkholderiales</taxon>
        <taxon>Comamonadaceae</taxon>
        <taxon>Polaromonas</taxon>
    </lineage>
</organism>
<accession>A0ABW1U199</accession>
<evidence type="ECO:0000259" key="2">
    <source>
        <dbReference type="Pfam" id="PF13466"/>
    </source>
</evidence>
<dbReference type="EMBL" id="JBHSRS010000082">
    <property type="protein sequence ID" value="MFC6283255.1"/>
    <property type="molecule type" value="Genomic_DNA"/>
</dbReference>
<comment type="caution">
    <text evidence="3">The sequence shown here is derived from an EMBL/GenBank/DDBJ whole genome shotgun (WGS) entry which is preliminary data.</text>
</comment>
<dbReference type="RefSeq" id="WP_371436993.1">
    <property type="nucleotide sequence ID" value="NZ_JBHSRS010000082.1"/>
</dbReference>
<feature type="domain" description="MlaB-like STAS" evidence="2">
    <location>
        <begin position="514"/>
        <end position="590"/>
    </location>
</feature>
<proteinExistence type="predicted"/>
<dbReference type="InterPro" id="IPR058548">
    <property type="entry name" value="MlaB-like_STAS"/>
</dbReference>
<gene>
    <name evidence="3" type="ORF">ACFQND_18680</name>
</gene>
<protein>
    <submittedName>
        <fullName evidence="3">STAS domain-containing protein</fullName>
    </submittedName>
</protein>